<evidence type="ECO:0000313" key="14">
    <source>
        <dbReference type="Proteomes" id="UP000256763"/>
    </source>
</evidence>
<evidence type="ECO:0000259" key="12">
    <source>
        <dbReference type="PROSITE" id="PS50146"/>
    </source>
</evidence>
<feature type="domain" description="DAGKc" evidence="12">
    <location>
        <begin position="4"/>
        <end position="130"/>
    </location>
</feature>
<sequence length="295" mass="31304">MPAVPGHNALLIANRACRDGEIDLKPALAQLDERGVAAHVVYPDGVAELQRDIREASGRWGTVIVAGGDGTLHAAIPALREADVVLGILPLGTANDLARGLDIPLDLVGAAEVIGSGRVRPIDIAAVNDTFFLNAASIGLGVAVTRELSNSGNLKRRWGALSYARALVNAMSNVDAFRVRLTIDGEQKSVRSLQVTIGNGPYYGGGMAIAPEARVDDGTLYLYSVAPRPFWQLARLLTAIPRGGQGRYPQVLAQQARRIQVDTDEPLPITADGEPCGKTPATFEVLPAEVRVWVP</sequence>
<evidence type="ECO:0000256" key="11">
    <source>
        <dbReference type="ARBA" id="ARBA00023264"/>
    </source>
</evidence>
<keyword evidence="9" id="KW-0443">Lipid metabolism</keyword>
<evidence type="ECO:0000256" key="4">
    <source>
        <dbReference type="ARBA" id="ARBA00022723"/>
    </source>
</evidence>
<dbReference type="SMART" id="SM00046">
    <property type="entry name" value="DAGKc"/>
    <property type="match status" value="1"/>
</dbReference>
<evidence type="ECO:0000256" key="6">
    <source>
        <dbReference type="ARBA" id="ARBA00022777"/>
    </source>
</evidence>
<keyword evidence="3" id="KW-0808">Transferase</keyword>
<dbReference type="GO" id="GO:0005886">
    <property type="term" value="C:plasma membrane"/>
    <property type="evidence" value="ECO:0007669"/>
    <property type="project" value="TreeGrafter"/>
</dbReference>
<evidence type="ECO:0000313" key="13">
    <source>
        <dbReference type="EMBL" id="RFA32336.1"/>
    </source>
</evidence>
<keyword evidence="5" id="KW-0547">Nucleotide-binding</keyword>
<dbReference type="EMBL" id="NFZW01000030">
    <property type="protein sequence ID" value="RFA32336.1"/>
    <property type="molecule type" value="Genomic_DNA"/>
</dbReference>
<comment type="cofactor">
    <cofactor evidence="1">
        <name>Mg(2+)</name>
        <dbReference type="ChEBI" id="CHEBI:18420"/>
    </cofactor>
</comment>
<evidence type="ECO:0000256" key="5">
    <source>
        <dbReference type="ARBA" id="ARBA00022741"/>
    </source>
</evidence>
<keyword evidence="2" id="KW-0444">Lipid biosynthesis</keyword>
<dbReference type="SUPFAM" id="SSF111331">
    <property type="entry name" value="NAD kinase/diacylglycerol kinase-like"/>
    <property type="match status" value="1"/>
</dbReference>
<dbReference type="PANTHER" id="PTHR12358:SF106">
    <property type="entry name" value="LIPID KINASE YEGS"/>
    <property type="match status" value="1"/>
</dbReference>
<dbReference type="InterPro" id="IPR045540">
    <property type="entry name" value="YegS/DAGK_C"/>
</dbReference>
<keyword evidence="8" id="KW-0460">Magnesium</keyword>
<keyword evidence="14" id="KW-1185">Reference proteome</keyword>
<keyword evidence="7" id="KW-0067">ATP-binding</keyword>
<dbReference type="GO" id="GO:0004143">
    <property type="term" value="F:ATP-dependent diacylglycerol kinase activity"/>
    <property type="evidence" value="ECO:0007669"/>
    <property type="project" value="TreeGrafter"/>
</dbReference>
<evidence type="ECO:0000256" key="2">
    <source>
        <dbReference type="ARBA" id="ARBA00022516"/>
    </source>
</evidence>
<keyword evidence="6" id="KW-0418">Kinase</keyword>
<dbReference type="InterPro" id="IPR005218">
    <property type="entry name" value="Diacylglycerol/lipid_kinase"/>
</dbReference>
<dbReference type="Pfam" id="PF00781">
    <property type="entry name" value="DAGK_cat"/>
    <property type="match status" value="1"/>
</dbReference>
<dbReference type="InterPro" id="IPR001206">
    <property type="entry name" value="Diacylglycerol_kinase_cat_dom"/>
</dbReference>
<comment type="caution">
    <text evidence="13">The sequence shown here is derived from an EMBL/GenBank/DDBJ whole genome shotgun (WGS) entry which is preliminary data.</text>
</comment>
<protein>
    <recommendedName>
        <fullName evidence="12">DAGKc domain-containing protein</fullName>
    </recommendedName>
</protein>
<evidence type="ECO:0000256" key="9">
    <source>
        <dbReference type="ARBA" id="ARBA00023098"/>
    </source>
</evidence>
<evidence type="ECO:0000256" key="7">
    <source>
        <dbReference type="ARBA" id="ARBA00022840"/>
    </source>
</evidence>
<gene>
    <name evidence="13" type="ORF">CAL65_19820</name>
</gene>
<dbReference type="InterPro" id="IPR016064">
    <property type="entry name" value="NAD/diacylglycerol_kinase_sf"/>
</dbReference>
<dbReference type="Proteomes" id="UP000256763">
    <property type="component" value="Unassembled WGS sequence"/>
</dbReference>
<dbReference type="NCBIfam" id="TIGR00147">
    <property type="entry name" value="YegS/Rv2252/BmrU family lipid kinase"/>
    <property type="match status" value="1"/>
</dbReference>
<dbReference type="PANTHER" id="PTHR12358">
    <property type="entry name" value="SPHINGOSINE KINASE"/>
    <property type="match status" value="1"/>
</dbReference>
<dbReference type="InterPro" id="IPR050187">
    <property type="entry name" value="Lipid_Phosphate_FormReg"/>
</dbReference>
<keyword evidence="11" id="KW-1208">Phospholipid metabolism</keyword>
<proteinExistence type="predicted"/>
<dbReference type="OrthoDB" id="142078at2"/>
<evidence type="ECO:0000256" key="3">
    <source>
        <dbReference type="ARBA" id="ARBA00022679"/>
    </source>
</evidence>
<evidence type="ECO:0000256" key="10">
    <source>
        <dbReference type="ARBA" id="ARBA00023209"/>
    </source>
</evidence>
<evidence type="ECO:0000256" key="1">
    <source>
        <dbReference type="ARBA" id="ARBA00001946"/>
    </source>
</evidence>
<keyword evidence="10" id="KW-0594">Phospholipid biosynthesis</keyword>
<evidence type="ECO:0000256" key="8">
    <source>
        <dbReference type="ARBA" id="ARBA00022842"/>
    </source>
</evidence>
<dbReference type="InterPro" id="IPR017438">
    <property type="entry name" value="ATP-NAD_kinase_N"/>
</dbReference>
<reference evidence="14" key="1">
    <citation type="submission" date="2017-05" db="EMBL/GenBank/DDBJ databases">
        <authorList>
            <person name="Sharma S."/>
            <person name="Sidhu C."/>
            <person name="Pinnaka A.K."/>
        </authorList>
    </citation>
    <scope>NUCLEOTIDE SEQUENCE [LARGE SCALE GENOMIC DNA]</scope>
    <source>
        <strain evidence="14">AK93</strain>
    </source>
</reference>
<dbReference type="Gene3D" id="2.60.200.40">
    <property type="match status" value="1"/>
</dbReference>
<accession>A0A3E0WK49</accession>
<dbReference type="GO" id="GO:0005524">
    <property type="term" value="F:ATP binding"/>
    <property type="evidence" value="ECO:0007669"/>
    <property type="project" value="UniProtKB-KW"/>
</dbReference>
<dbReference type="GO" id="GO:0046872">
    <property type="term" value="F:metal ion binding"/>
    <property type="evidence" value="ECO:0007669"/>
    <property type="project" value="UniProtKB-KW"/>
</dbReference>
<name>A0A3E0WK49_9GAMM</name>
<dbReference type="NCBIfam" id="NF009604">
    <property type="entry name" value="PRK13057.1"/>
    <property type="match status" value="1"/>
</dbReference>
<dbReference type="GO" id="GO:0008654">
    <property type="term" value="P:phospholipid biosynthetic process"/>
    <property type="evidence" value="ECO:0007669"/>
    <property type="project" value="UniProtKB-KW"/>
</dbReference>
<organism evidence="13 14">
    <name type="scientific">Alkalilimnicola ehrlichii</name>
    <dbReference type="NCBI Taxonomy" id="351052"/>
    <lineage>
        <taxon>Bacteria</taxon>
        <taxon>Pseudomonadati</taxon>
        <taxon>Pseudomonadota</taxon>
        <taxon>Gammaproteobacteria</taxon>
        <taxon>Chromatiales</taxon>
        <taxon>Ectothiorhodospiraceae</taxon>
        <taxon>Alkalilimnicola</taxon>
    </lineage>
</organism>
<dbReference type="AlphaFoldDB" id="A0A3E0WK49"/>
<dbReference type="Pfam" id="PF19279">
    <property type="entry name" value="YegS_C"/>
    <property type="match status" value="1"/>
</dbReference>
<dbReference type="Gene3D" id="3.40.50.10330">
    <property type="entry name" value="Probable inorganic polyphosphate/atp-NAD kinase, domain 1"/>
    <property type="match status" value="1"/>
</dbReference>
<keyword evidence="4" id="KW-0479">Metal-binding</keyword>
<dbReference type="PROSITE" id="PS50146">
    <property type="entry name" value="DAGK"/>
    <property type="match status" value="1"/>
</dbReference>